<name>A0A7C9JDV3_9BACT</name>
<dbReference type="GO" id="GO:0051536">
    <property type="term" value="F:iron-sulfur cluster binding"/>
    <property type="evidence" value="ECO:0007669"/>
    <property type="project" value="UniProtKB-KW"/>
</dbReference>
<dbReference type="GO" id="GO:0005506">
    <property type="term" value="F:iron ion binding"/>
    <property type="evidence" value="ECO:0007669"/>
    <property type="project" value="InterPro"/>
</dbReference>
<keyword evidence="2" id="KW-0479">Metal-binding</keyword>
<proteinExistence type="predicted"/>
<dbReference type="SUPFAM" id="SSF54862">
    <property type="entry name" value="4Fe-4S ferredoxins"/>
    <property type="match status" value="1"/>
</dbReference>
<accession>A0A7C9JDV3</accession>
<dbReference type="AlphaFoldDB" id="A0A7C9JDV3"/>
<evidence type="ECO:0000313" key="7">
    <source>
        <dbReference type="EMBL" id="NBI34781.1"/>
    </source>
</evidence>
<dbReference type="PANTHER" id="PTHR43082:SF3">
    <property type="entry name" value="FERREDOXIN-LIKE PROTEIN YDIT"/>
    <property type="match status" value="1"/>
</dbReference>
<evidence type="ECO:0000259" key="6">
    <source>
        <dbReference type="PROSITE" id="PS51379"/>
    </source>
</evidence>
<dbReference type="PIRSF" id="PIRSF036548">
    <property type="entry name" value="Fdx_FixX"/>
    <property type="match status" value="1"/>
</dbReference>
<reference evidence="7" key="1">
    <citation type="submission" date="2018-08" db="EMBL/GenBank/DDBJ databases">
        <title>Murine metabolic-syndrome-specific gut microbial biobank.</title>
        <authorList>
            <person name="Liu C."/>
        </authorList>
    </citation>
    <scope>NUCLEOTIDE SEQUENCE [LARGE SCALE GENOMIC DNA]</scope>
    <source>
        <strain evidence="7">Z82</strain>
    </source>
</reference>
<keyword evidence="1" id="KW-0813">Transport</keyword>
<feature type="domain" description="4Fe-4S ferredoxin-type" evidence="6">
    <location>
        <begin position="58"/>
        <end position="88"/>
    </location>
</feature>
<evidence type="ECO:0000256" key="1">
    <source>
        <dbReference type="ARBA" id="ARBA00022448"/>
    </source>
</evidence>
<keyword evidence="4" id="KW-0408">Iron</keyword>
<evidence type="ECO:0000256" key="4">
    <source>
        <dbReference type="ARBA" id="ARBA00023004"/>
    </source>
</evidence>
<sequence>MSKIAPITVNVDEALALDKYEVDEANAHIEVDLEGDLEEFLKLVRVCPAALYKIDEGGNRSFDYAGCLECGTCRIACGDTIIKKWENPQPTMGVEYRFG</sequence>
<keyword evidence="5" id="KW-0411">Iron-sulfur</keyword>
<dbReference type="PROSITE" id="PS00198">
    <property type="entry name" value="4FE4S_FER_1"/>
    <property type="match status" value="1"/>
</dbReference>
<dbReference type="InterPro" id="IPR017896">
    <property type="entry name" value="4Fe4S_Fe-S-bd"/>
</dbReference>
<evidence type="ECO:0000256" key="3">
    <source>
        <dbReference type="ARBA" id="ARBA00022982"/>
    </source>
</evidence>
<dbReference type="InterPro" id="IPR017900">
    <property type="entry name" value="4Fe4S_Fe_S_CS"/>
</dbReference>
<protein>
    <submittedName>
        <fullName evidence="7">Ferredoxin family protein</fullName>
    </submittedName>
</protein>
<dbReference type="InterPro" id="IPR012206">
    <property type="entry name" value="Fd_FixX"/>
</dbReference>
<comment type="caution">
    <text evidence="7">The sequence shown here is derived from an EMBL/GenBank/DDBJ whole genome shotgun (WGS) entry which is preliminary data.</text>
</comment>
<evidence type="ECO:0000256" key="2">
    <source>
        <dbReference type="ARBA" id="ARBA00022723"/>
    </source>
</evidence>
<keyword evidence="3" id="KW-0249">Electron transport</keyword>
<organism evidence="7">
    <name type="scientific">Muribaculaceae bacterium Z82</name>
    <dbReference type="NCBI Taxonomy" id="2304548"/>
    <lineage>
        <taxon>Bacteria</taxon>
        <taxon>Pseudomonadati</taxon>
        <taxon>Bacteroidota</taxon>
        <taxon>Bacteroidia</taxon>
        <taxon>Bacteroidales</taxon>
        <taxon>Muribaculaceae</taxon>
    </lineage>
</organism>
<evidence type="ECO:0000256" key="5">
    <source>
        <dbReference type="ARBA" id="ARBA00023014"/>
    </source>
</evidence>
<dbReference type="PANTHER" id="PTHR43082">
    <property type="entry name" value="FERREDOXIN-LIKE"/>
    <property type="match status" value="1"/>
</dbReference>
<gene>
    <name evidence="7" type="ORF">D1639_07015</name>
</gene>
<dbReference type="Gene3D" id="3.30.70.20">
    <property type="match status" value="1"/>
</dbReference>
<dbReference type="EMBL" id="QWKH01000046">
    <property type="protein sequence ID" value="NBI34781.1"/>
    <property type="molecule type" value="Genomic_DNA"/>
</dbReference>
<dbReference type="PROSITE" id="PS51379">
    <property type="entry name" value="4FE4S_FER_2"/>
    <property type="match status" value="1"/>
</dbReference>